<keyword evidence="5" id="KW-0732">Signal</keyword>
<dbReference type="VEuPathDB" id="TriTrypDB:Tb927.10.16560"/>
<dbReference type="VEuPathDB" id="TriTrypDB:Tb427_000413800"/>
<dbReference type="AlphaFoldDB" id="M4SV33"/>
<feature type="domain" description="Trypanosome variant surface glycoprotein B-type N-terminal" evidence="11">
    <location>
        <begin position="23"/>
        <end position="373"/>
    </location>
</feature>
<dbReference type="Pfam" id="PF13206">
    <property type="entry name" value="VSG_B"/>
    <property type="match status" value="1"/>
</dbReference>
<evidence type="ECO:0000256" key="1">
    <source>
        <dbReference type="ARBA" id="ARBA00002523"/>
    </source>
</evidence>
<keyword evidence="8" id="KW-0449">Lipoprotein</keyword>
<dbReference type="GO" id="GO:0005886">
    <property type="term" value="C:plasma membrane"/>
    <property type="evidence" value="ECO:0007669"/>
    <property type="project" value="UniProtKB-SubCell"/>
</dbReference>
<name>M4SV33_9TRYP</name>
<organism evidence="12">
    <name type="scientific">Trypanosoma brucei</name>
    <dbReference type="NCBI Taxonomy" id="5691"/>
    <lineage>
        <taxon>Eukaryota</taxon>
        <taxon>Discoba</taxon>
        <taxon>Euglenozoa</taxon>
        <taxon>Kinetoplastea</taxon>
        <taxon>Metakinetoplastina</taxon>
        <taxon>Trypanosomatida</taxon>
        <taxon>Trypanosomatidae</taxon>
        <taxon>Trypanosoma</taxon>
    </lineage>
</organism>
<evidence type="ECO:0000256" key="6">
    <source>
        <dbReference type="ARBA" id="ARBA00023136"/>
    </source>
</evidence>
<keyword evidence="4" id="KW-0336">GPI-anchor</keyword>
<keyword evidence="3" id="KW-1003">Cell membrane</keyword>
<keyword evidence="6" id="KW-0472">Membrane</keyword>
<reference evidence="12" key="2">
    <citation type="journal article" date="2014" name="Mol. Biochem. Parasitol.">
        <title>Capturing the variant surface glycoprotein repertoire (the VSGnome) of Trypanosoma brucei Lister 427.</title>
        <authorList>
            <person name="Cross G.A."/>
            <person name="Kim H.S."/>
            <person name="Wickstead B."/>
        </authorList>
    </citation>
    <scope>NUCLEOTIDE SEQUENCE</scope>
    <source>
        <strain evidence="12">Lister 427</strain>
    </source>
</reference>
<dbReference type="VEuPathDB" id="TriTrypDB:Tbg972.3.100"/>
<feature type="coiled-coil region" evidence="9">
    <location>
        <begin position="345"/>
        <end position="382"/>
    </location>
</feature>
<keyword evidence="7" id="KW-0325">Glycoprotein</keyword>
<proteinExistence type="predicted"/>
<feature type="region of interest" description="Disordered" evidence="10">
    <location>
        <begin position="387"/>
        <end position="441"/>
    </location>
</feature>
<comment type="subcellular location">
    <subcellularLocation>
        <location evidence="2">Cell membrane</location>
        <topology evidence="2">Lipid-anchor</topology>
        <topology evidence="2">GPI-anchor</topology>
    </subcellularLocation>
</comment>
<evidence type="ECO:0000256" key="7">
    <source>
        <dbReference type="ARBA" id="ARBA00023180"/>
    </source>
</evidence>
<evidence type="ECO:0000259" key="11">
    <source>
        <dbReference type="Pfam" id="PF13206"/>
    </source>
</evidence>
<dbReference type="EMBL" id="KC612418">
    <property type="protein sequence ID" value="AGH59849.1"/>
    <property type="molecule type" value="Genomic_DNA"/>
</dbReference>
<comment type="function">
    <text evidence="1">VSG forms a coat on the surface of the parasite. The trypanosome evades the immune response of the host by expressing a series of antigenically distinct VSGs from an estimated 1000 VSG genes.</text>
</comment>
<accession>M4SV33</accession>
<evidence type="ECO:0000256" key="4">
    <source>
        <dbReference type="ARBA" id="ARBA00022622"/>
    </source>
</evidence>
<protein>
    <submittedName>
        <fullName evidence="12">Variant surface glycoprotein 393</fullName>
    </submittedName>
</protein>
<dbReference type="GO" id="GO:0098552">
    <property type="term" value="C:side of membrane"/>
    <property type="evidence" value="ECO:0007669"/>
    <property type="project" value="UniProtKB-KW"/>
</dbReference>
<evidence type="ECO:0000256" key="9">
    <source>
        <dbReference type="SAM" id="Coils"/>
    </source>
</evidence>
<keyword evidence="9" id="KW-0175">Coiled coil</keyword>
<evidence type="ECO:0000313" key="12">
    <source>
        <dbReference type="EMBL" id="AGH59849.1"/>
    </source>
</evidence>
<reference evidence="12" key="1">
    <citation type="submission" date="2013-02" db="EMBL/GenBank/DDBJ databases">
        <authorList>
            <person name="Cross G.A.M."/>
            <person name="Kim H.-S."/>
            <person name="Wickstead B."/>
        </authorList>
    </citation>
    <scope>NUCLEOTIDE SEQUENCE</scope>
    <source>
        <strain evidence="12">Lister 427</strain>
    </source>
</reference>
<evidence type="ECO:0000256" key="2">
    <source>
        <dbReference type="ARBA" id="ARBA00004609"/>
    </source>
</evidence>
<sequence>MRSELRQTLKPNVAKRGLAILTVVAATTLRAEAAFKADAAADMYLLCTALAIEKMDPATPQIEDSFDADVSELRRMNMTTADENWRSHFKGDPKTDTWQARSKAGAKEPFISHWAQSFAKWQTDYQTAEVENKPKSWITSNPPPQGAYAKKLAHKLINETLNELTTKLASYGETKQKIVPGGVNKVKELISEALYGSGQLTFQPKQGATYTYSSTYANACGVNGGKSIAGDLLCVCCQASATSQACDNTQINCNWATNTMDSHIATLKTKCPAKKPTKLTLGTLMQLTAHLKAGIRKGEKGTAIKFYLGGNLANCDGATDQTCVDYSARYAAGASNSGADSIPWIAKLNEAITTMEEMEQDAQKAREEAKEIRMLIAATKRAYRTAIEPAVKQSNGPGKSSETEKKFSSPPKQTKRAKRKEQGINANPHAKRSNKKVERSANWIKMRLKRKQQNKQEQEGQAPGKIAVNLTHKRNVRKPMKAKPPKFADGRKKIATNLINPVINAALSLFLSIRNLL</sequence>
<evidence type="ECO:0000256" key="10">
    <source>
        <dbReference type="SAM" id="MobiDB-lite"/>
    </source>
</evidence>
<dbReference type="InterPro" id="IPR025932">
    <property type="entry name" value="Trypano_VSG_B_N_dom"/>
</dbReference>
<evidence type="ECO:0000256" key="8">
    <source>
        <dbReference type="ARBA" id="ARBA00023288"/>
    </source>
</evidence>
<evidence type="ECO:0000256" key="3">
    <source>
        <dbReference type="ARBA" id="ARBA00022475"/>
    </source>
</evidence>
<evidence type="ECO:0000256" key="5">
    <source>
        <dbReference type="ARBA" id="ARBA00022729"/>
    </source>
</evidence>